<gene>
    <name evidence="2" type="ORF">IMG5_190060</name>
</gene>
<sequence>KKNHNNYYQILLLKLQINLNNQQMFLFIFLTPSCHILKDSKLFQIHTQIEKDSLIEKYDKFNIEIKLKVSKMSEFEKKLLHVQLHADIYKEQNKNQTRKQAKLITFKKNEKSKPRKKKKRTKQQQTRNTKRYFDFYQNKTFE</sequence>
<dbReference type="GeneID" id="14903819"/>
<evidence type="ECO:0000313" key="2">
    <source>
        <dbReference type="EMBL" id="EGR27746.1"/>
    </source>
</evidence>
<reference evidence="2 3" key="1">
    <citation type="submission" date="2011-07" db="EMBL/GenBank/DDBJ databases">
        <authorList>
            <person name="Coyne R."/>
            <person name="Brami D."/>
            <person name="Johnson J."/>
            <person name="Hostetler J."/>
            <person name="Hannick L."/>
            <person name="Clark T."/>
            <person name="Cassidy-Hanley D."/>
            <person name="Inman J."/>
        </authorList>
    </citation>
    <scope>NUCLEOTIDE SEQUENCE [LARGE SCALE GENOMIC DNA]</scope>
    <source>
        <strain evidence="2 3">G5</strain>
    </source>
</reference>
<evidence type="ECO:0000256" key="1">
    <source>
        <dbReference type="SAM" id="MobiDB-lite"/>
    </source>
</evidence>
<dbReference type="AlphaFoldDB" id="G0R458"/>
<keyword evidence="3" id="KW-1185">Reference proteome</keyword>
<dbReference type="EMBL" id="GL984328">
    <property type="protein sequence ID" value="EGR27746.1"/>
    <property type="molecule type" value="Genomic_DNA"/>
</dbReference>
<feature type="region of interest" description="Disordered" evidence="1">
    <location>
        <begin position="91"/>
        <end position="142"/>
    </location>
</feature>
<accession>G0R458</accession>
<organism evidence="2 3">
    <name type="scientific">Ichthyophthirius multifiliis</name>
    <name type="common">White spot disease agent</name>
    <name type="synonym">Ich</name>
    <dbReference type="NCBI Taxonomy" id="5932"/>
    <lineage>
        <taxon>Eukaryota</taxon>
        <taxon>Sar</taxon>
        <taxon>Alveolata</taxon>
        <taxon>Ciliophora</taxon>
        <taxon>Intramacronucleata</taxon>
        <taxon>Oligohymenophorea</taxon>
        <taxon>Hymenostomatida</taxon>
        <taxon>Ophryoglenina</taxon>
        <taxon>Ichthyophthirius</taxon>
    </lineage>
</organism>
<feature type="non-terminal residue" evidence="2">
    <location>
        <position position="1"/>
    </location>
</feature>
<feature type="compositionally biased region" description="Basic residues" evidence="1">
    <location>
        <begin position="113"/>
        <end position="122"/>
    </location>
</feature>
<dbReference type="Proteomes" id="UP000008983">
    <property type="component" value="Unassembled WGS sequence"/>
</dbReference>
<dbReference type="InParanoid" id="G0R458"/>
<proteinExistence type="predicted"/>
<dbReference type="RefSeq" id="XP_004025198.1">
    <property type="nucleotide sequence ID" value="XM_004025149.1"/>
</dbReference>
<protein>
    <submittedName>
        <fullName evidence="2">Uncharacterized protein</fullName>
    </submittedName>
</protein>
<evidence type="ECO:0000313" key="3">
    <source>
        <dbReference type="Proteomes" id="UP000008983"/>
    </source>
</evidence>
<name>G0R458_ICHMU</name>